<feature type="domain" description="Sulfatase-modifying factor enzyme-like" evidence="6">
    <location>
        <begin position="946"/>
        <end position="1202"/>
    </location>
</feature>
<dbReference type="PROSITE" id="PS50005">
    <property type="entry name" value="TPR"/>
    <property type="match status" value="2"/>
</dbReference>
<dbReference type="Gene3D" id="2.130.10.10">
    <property type="entry name" value="YVTN repeat-like/Quinoprotein amine dehydrogenase"/>
    <property type="match status" value="4"/>
</dbReference>
<keyword evidence="2" id="KW-0677">Repeat</keyword>
<dbReference type="PRINTS" id="PR00320">
    <property type="entry name" value="GPROTEINBRPT"/>
</dbReference>
<dbReference type="Pfam" id="PF03781">
    <property type="entry name" value="FGE-sulfatase"/>
    <property type="match status" value="1"/>
</dbReference>
<gene>
    <name evidence="7" type="ORF">KR51_00019300</name>
</gene>
<feature type="repeat" description="WD" evidence="3">
    <location>
        <begin position="340"/>
        <end position="381"/>
    </location>
</feature>
<dbReference type="Gene3D" id="3.90.1580.10">
    <property type="entry name" value="paralog of FGE (formylglycine-generating enzyme)"/>
    <property type="match status" value="1"/>
</dbReference>
<feature type="repeat" description="WD" evidence="3">
    <location>
        <begin position="298"/>
        <end position="339"/>
    </location>
</feature>
<dbReference type="InterPro" id="IPR015943">
    <property type="entry name" value="WD40/YVTN_repeat-like_dom_sf"/>
</dbReference>
<name>U5D9V2_9CHRO</name>
<accession>U5D9V2</accession>
<feature type="repeat" description="WD" evidence="3">
    <location>
        <begin position="255"/>
        <end position="296"/>
    </location>
</feature>
<dbReference type="RefSeq" id="WP_022606859.1">
    <property type="nucleotide sequence ID" value="NZ_ASSJ01000049.1"/>
</dbReference>
<feature type="coiled-coil region" evidence="5">
    <location>
        <begin position="720"/>
        <end position="780"/>
    </location>
</feature>
<dbReference type="AlphaFoldDB" id="U5D9V2"/>
<dbReference type="eggNOG" id="COG2319">
    <property type="taxonomic scope" value="Bacteria"/>
</dbReference>
<dbReference type="InterPro" id="IPR005532">
    <property type="entry name" value="SUMF_dom"/>
</dbReference>
<evidence type="ECO:0000256" key="5">
    <source>
        <dbReference type="SAM" id="Coils"/>
    </source>
</evidence>
<proteinExistence type="predicted"/>
<keyword evidence="8" id="KW-1185">Reference proteome</keyword>
<reference evidence="7 8" key="1">
    <citation type="submission" date="2013-05" db="EMBL/GenBank/DDBJ databases">
        <title>Draft genome sequence of Rubidibacter lacunae KORDI 51-2.</title>
        <authorList>
            <person name="Choi D.H."/>
            <person name="Noh J.H."/>
            <person name="Kwon K.-K."/>
            <person name="Lee J.-H."/>
            <person name="Ryu J.-Y."/>
        </authorList>
    </citation>
    <scope>NUCLEOTIDE SEQUENCE [LARGE SCALE GENOMIC DNA]</scope>
    <source>
        <strain evidence="7 8">KORDI 51-2</strain>
    </source>
</reference>
<feature type="repeat" description="WD" evidence="3">
    <location>
        <begin position="424"/>
        <end position="465"/>
    </location>
</feature>
<dbReference type="PROSITE" id="PS50294">
    <property type="entry name" value="WD_REPEATS_REGION"/>
    <property type="match status" value="7"/>
</dbReference>
<dbReference type="SUPFAM" id="SSF48452">
    <property type="entry name" value="TPR-like"/>
    <property type="match status" value="2"/>
</dbReference>
<feature type="repeat" description="WD" evidence="3">
    <location>
        <begin position="466"/>
        <end position="499"/>
    </location>
</feature>
<dbReference type="PANTHER" id="PTHR19848:SF8">
    <property type="entry name" value="F-BOX AND WD REPEAT DOMAIN CONTAINING 7"/>
    <property type="match status" value="1"/>
</dbReference>
<dbReference type="PROSITE" id="PS00678">
    <property type="entry name" value="WD_REPEATS_1"/>
    <property type="match status" value="7"/>
</dbReference>
<evidence type="ECO:0000259" key="6">
    <source>
        <dbReference type="Pfam" id="PF03781"/>
    </source>
</evidence>
<keyword evidence="4" id="KW-0802">TPR repeat</keyword>
<feature type="repeat" description="TPR" evidence="4">
    <location>
        <begin position="827"/>
        <end position="860"/>
    </location>
</feature>
<dbReference type="PATRIC" id="fig|582515.4.peg.2171"/>
<keyword evidence="5" id="KW-0175">Coiled coil</keyword>
<dbReference type="Pfam" id="PF13176">
    <property type="entry name" value="TPR_7"/>
    <property type="match status" value="1"/>
</dbReference>
<evidence type="ECO:0000256" key="2">
    <source>
        <dbReference type="ARBA" id="ARBA00022737"/>
    </source>
</evidence>
<comment type="caution">
    <text evidence="7">The sequence shown here is derived from an EMBL/GenBank/DDBJ whole genome shotgun (WGS) entry which is preliminary data.</text>
</comment>
<evidence type="ECO:0000256" key="3">
    <source>
        <dbReference type="PROSITE-ProRule" id="PRU00221"/>
    </source>
</evidence>
<evidence type="ECO:0000256" key="4">
    <source>
        <dbReference type="PROSITE-ProRule" id="PRU00339"/>
    </source>
</evidence>
<evidence type="ECO:0000256" key="1">
    <source>
        <dbReference type="ARBA" id="ARBA00022574"/>
    </source>
</evidence>
<protein>
    <submittedName>
        <fullName evidence="7">WD40 repeat-containing protein</fullName>
    </submittedName>
</protein>
<dbReference type="InterPro" id="IPR019734">
    <property type="entry name" value="TPR_rpt"/>
</dbReference>
<feature type="repeat" description="TPR" evidence="4">
    <location>
        <begin position="544"/>
        <end position="577"/>
    </location>
</feature>
<dbReference type="PROSITE" id="PS50082">
    <property type="entry name" value="WD_REPEATS_2"/>
    <property type="match status" value="7"/>
</dbReference>
<dbReference type="SMART" id="SM00028">
    <property type="entry name" value="TPR"/>
    <property type="match status" value="9"/>
</dbReference>
<dbReference type="Gene3D" id="1.25.40.10">
    <property type="entry name" value="Tetratricopeptide repeat domain"/>
    <property type="match status" value="2"/>
</dbReference>
<feature type="repeat" description="WD" evidence="3">
    <location>
        <begin position="213"/>
        <end position="254"/>
    </location>
</feature>
<dbReference type="STRING" id="582515.KR51_00019300"/>
<dbReference type="Pfam" id="PF00400">
    <property type="entry name" value="WD40"/>
    <property type="match status" value="7"/>
</dbReference>
<dbReference type="InterPro" id="IPR036322">
    <property type="entry name" value="WD40_repeat_dom_sf"/>
</dbReference>
<keyword evidence="1 3" id="KW-0853">WD repeat</keyword>
<dbReference type="SUPFAM" id="SSF50978">
    <property type="entry name" value="WD40 repeat-like"/>
    <property type="match status" value="1"/>
</dbReference>
<dbReference type="Proteomes" id="UP000016960">
    <property type="component" value="Unassembled WGS sequence"/>
</dbReference>
<evidence type="ECO:0000313" key="7">
    <source>
        <dbReference type="EMBL" id="ERN41363.1"/>
    </source>
</evidence>
<dbReference type="InterPro" id="IPR001680">
    <property type="entry name" value="WD40_rpt"/>
</dbReference>
<dbReference type="SUPFAM" id="SSF56436">
    <property type="entry name" value="C-type lectin-like"/>
    <property type="match status" value="1"/>
</dbReference>
<dbReference type="SMART" id="SM00320">
    <property type="entry name" value="WD40"/>
    <property type="match status" value="7"/>
</dbReference>
<dbReference type="InParanoid" id="U5D9V2"/>
<dbReference type="InterPro" id="IPR042095">
    <property type="entry name" value="SUMF_sf"/>
</dbReference>
<dbReference type="EMBL" id="ASSJ01000049">
    <property type="protein sequence ID" value="ERN41363.1"/>
    <property type="molecule type" value="Genomic_DNA"/>
</dbReference>
<dbReference type="PANTHER" id="PTHR19848">
    <property type="entry name" value="WD40 REPEAT PROTEIN"/>
    <property type="match status" value="1"/>
</dbReference>
<dbReference type="Pfam" id="PF13181">
    <property type="entry name" value="TPR_8"/>
    <property type="match status" value="1"/>
</dbReference>
<dbReference type="InterPro" id="IPR016187">
    <property type="entry name" value="CTDL_fold"/>
</dbReference>
<dbReference type="InterPro" id="IPR020472">
    <property type="entry name" value="WD40_PAC1"/>
</dbReference>
<organism evidence="7 8">
    <name type="scientific">Rubidibacter lacunae KORDI 51-2</name>
    <dbReference type="NCBI Taxonomy" id="582515"/>
    <lineage>
        <taxon>Bacteria</taxon>
        <taxon>Bacillati</taxon>
        <taxon>Cyanobacteriota</taxon>
        <taxon>Cyanophyceae</taxon>
        <taxon>Oscillatoriophycideae</taxon>
        <taxon>Chroococcales</taxon>
        <taxon>Aphanothecaceae</taxon>
        <taxon>Rubidibacter</taxon>
    </lineage>
</organism>
<dbReference type="InterPro" id="IPR011990">
    <property type="entry name" value="TPR-like_helical_dom_sf"/>
</dbReference>
<dbReference type="CDD" id="cd00200">
    <property type="entry name" value="WD40"/>
    <property type="match status" value="1"/>
</dbReference>
<feature type="repeat" description="WD" evidence="3">
    <location>
        <begin position="382"/>
        <end position="423"/>
    </location>
</feature>
<evidence type="ECO:0000313" key="8">
    <source>
        <dbReference type="Proteomes" id="UP000016960"/>
    </source>
</evidence>
<dbReference type="InterPro" id="IPR019775">
    <property type="entry name" value="WD40_repeat_CS"/>
</dbReference>
<dbReference type="Pfam" id="PF13424">
    <property type="entry name" value="TPR_12"/>
    <property type="match status" value="3"/>
</dbReference>
<dbReference type="eggNOG" id="COG1262">
    <property type="taxonomic scope" value="Bacteria"/>
</dbReference>
<sequence length="1218" mass="135704">MAVSAEAQEWEEKSAQRRVTAFVRRYGRSYWDLAAHTALPLAVTPELAYCLRENFVREAPWVAIADLLLSPLCKVVGDGLYEMSEAVRQRAIAHLLSDDRFGEERLWRLAEFMEDYIAAQLPKNRRAERELGPMPRWTALGYIRSGESAKKLRQQVEAALRSPDVEVREQAALFVDVREDALLSAGLELLVGQVRGEKHFGLPRLRDPLLRTFSGHDSAVNAVVVTPDGQRVVSTSNDRTLKVWDLESGRELLTLTGHDAAVNAVVVTPDGQRVVSGSFDCTLKIWNLESGRELQTLIEHNTGSVWAVAVTLDGQRAVSASEDSTLRVWDLRSGSELQTLSGHDAAVNAVVVTLDGQRAVSASEDSTLRVWDLRSGSELQTLSGHESGVWAVAVTPDGQRAVSGSEDSTLRVWDLGSKRELQTLSGHESAVRAVAVTPDGQRAVSGSEDSTLRVWDLMSERELQTFSGHESAVRTVAVTPDGRLAVSGSDDGTLKVWDLGRGGGMEEISVRVVTIAIEEVAPPSKELERLLAEARAKGNRDTEALTLGELGNTYLDSGEVERAIQTFFDCMEVSEQIAASDVRAKALGSLGKCYARLYDWGQATTFLVWAVELHRELGDRVGEAISLGELGICHVEVGELDKAASLYEESLLAARETGRRSVEASALNGLAKCAYLRGNYDVAIANYRASLAISNEIEDRPREALTLIGLGHCFVATGVQEQAIQAIKTLEHALEIAREDRLRPLIAHALHGLGHAYVQLTNIEQARNLLEESIAIFQAERIRLEESQALGLLGECFFALGNRDRAIELCQQAIGIAQEINDRTGIALNYSRLGHIYYELVDLQRAIAVLQDALALYENLDDRGGEADALEMLDQCYQLLGKRERSEEFRRRAREIRRELGQEEPESFELKVFEFVTPTVDRRGVVARSRTLEASYFEEPLGEECLEMVAIPGGKFLMGSPEEEDGGSDEQPQHLVRVEPFFISKVPITQAQWRFVARIEQVAWELGTDPSRYKGDNRPVENVRWYDINEFCARLSRHTGCKYRLPSEAEWEYACRAGTSSPFAYGETLTRDLASYDTDFTYAEEPTERKPKDSRQTINVGQLPPNAFGLCDMHGNVWEWCADPWHKNYRGAPESGRIWDKKLDSGVYENLETSLPELLADERPRVIRGGCWNNHPRSCRSANRNWDIPVNRYVSQGFRVARSARSTLRCQSWRIVNP</sequence>